<feature type="region of interest" description="Disordered" evidence="1">
    <location>
        <begin position="44"/>
        <end position="64"/>
    </location>
</feature>
<evidence type="ECO:0000256" key="1">
    <source>
        <dbReference type="SAM" id="MobiDB-lite"/>
    </source>
</evidence>
<accession>A0ABU7F0X7</accession>
<proteinExistence type="predicted"/>
<feature type="region of interest" description="Disordered" evidence="1">
    <location>
        <begin position="1"/>
        <end position="22"/>
    </location>
</feature>
<reference evidence="2 3" key="1">
    <citation type="submission" date="2021-06" db="EMBL/GenBank/DDBJ databases">
        <authorList>
            <person name="Palmer J.M."/>
        </authorList>
    </citation>
    <scope>NUCLEOTIDE SEQUENCE [LARGE SCALE GENOMIC DNA]</scope>
    <source>
        <strain evidence="2 3">CL_MEX2019</strain>
        <tissue evidence="2">Muscle</tissue>
    </source>
</reference>
<organism evidence="2 3">
    <name type="scientific">Characodon lateralis</name>
    <dbReference type="NCBI Taxonomy" id="208331"/>
    <lineage>
        <taxon>Eukaryota</taxon>
        <taxon>Metazoa</taxon>
        <taxon>Chordata</taxon>
        <taxon>Craniata</taxon>
        <taxon>Vertebrata</taxon>
        <taxon>Euteleostomi</taxon>
        <taxon>Actinopterygii</taxon>
        <taxon>Neopterygii</taxon>
        <taxon>Teleostei</taxon>
        <taxon>Neoteleostei</taxon>
        <taxon>Acanthomorphata</taxon>
        <taxon>Ovalentaria</taxon>
        <taxon>Atherinomorphae</taxon>
        <taxon>Cyprinodontiformes</taxon>
        <taxon>Goodeidae</taxon>
        <taxon>Characodon</taxon>
    </lineage>
</organism>
<evidence type="ECO:0000313" key="3">
    <source>
        <dbReference type="Proteomes" id="UP001352852"/>
    </source>
</evidence>
<evidence type="ECO:0000313" key="2">
    <source>
        <dbReference type="EMBL" id="MED6292750.1"/>
    </source>
</evidence>
<comment type="caution">
    <text evidence="2">The sequence shown here is derived from an EMBL/GenBank/DDBJ whole genome shotgun (WGS) entry which is preliminary data.</text>
</comment>
<gene>
    <name evidence="2" type="ORF">CHARACLAT_003685</name>
</gene>
<dbReference type="Proteomes" id="UP001352852">
    <property type="component" value="Unassembled WGS sequence"/>
</dbReference>
<name>A0ABU7F0X7_9TELE</name>
<sequence>MRGRRLNREQNQNVNKKKDDEDETRYWMILGEGCCTSLLTGEEVHHPDQRNHKPRAKGNQRGGDVYQWSSPTWIQTTWSLLEQYRNPLSAQAWLDKMY</sequence>
<keyword evidence="3" id="KW-1185">Reference proteome</keyword>
<dbReference type="EMBL" id="JAHUTJ010073936">
    <property type="protein sequence ID" value="MED6292750.1"/>
    <property type="molecule type" value="Genomic_DNA"/>
</dbReference>
<protein>
    <submittedName>
        <fullName evidence="2">Uncharacterized protein</fullName>
    </submittedName>
</protein>